<evidence type="ECO:0000313" key="1">
    <source>
        <dbReference type="EMBL" id="KAF5397084.1"/>
    </source>
</evidence>
<comment type="caution">
    <text evidence="1">The sequence shown here is derived from an EMBL/GenBank/DDBJ whole genome shotgun (WGS) entry which is preliminary data.</text>
</comment>
<dbReference type="Proteomes" id="UP000748531">
    <property type="component" value="Unassembled WGS sequence"/>
</dbReference>
<gene>
    <name evidence="1" type="ORF">PHET_09788</name>
</gene>
<name>A0A8J4T3L4_9TREM</name>
<sequence>MTKRAVGCCRYFLPIDTVIIMLTPHEEKSNVCIMTHHFHFQDVMWILHVAVLLF</sequence>
<keyword evidence="2" id="KW-1185">Reference proteome</keyword>
<dbReference type="AlphaFoldDB" id="A0A8J4T3L4"/>
<evidence type="ECO:0000313" key="2">
    <source>
        <dbReference type="Proteomes" id="UP000748531"/>
    </source>
</evidence>
<protein>
    <submittedName>
        <fullName evidence="1">Uncharacterized protein</fullName>
    </submittedName>
</protein>
<accession>A0A8J4T3L4</accession>
<proteinExistence type="predicted"/>
<organism evidence="1 2">
    <name type="scientific">Paragonimus heterotremus</name>
    <dbReference type="NCBI Taxonomy" id="100268"/>
    <lineage>
        <taxon>Eukaryota</taxon>
        <taxon>Metazoa</taxon>
        <taxon>Spiralia</taxon>
        <taxon>Lophotrochozoa</taxon>
        <taxon>Platyhelminthes</taxon>
        <taxon>Trematoda</taxon>
        <taxon>Digenea</taxon>
        <taxon>Plagiorchiida</taxon>
        <taxon>Troglotremata</taxon>
        <taxon>Troglotrematidae</taxon>
        <taxon>Paragonimus</taxon>
    </lineage>
</organism>
<reference evidence="1" key="1">
    <citation type="submission" date="2019-05" db="EMBL/GenBank/DDBJ databases">
        <title>Annotation for the trematode Paragonimus heterotremus.</title>
        <authorList>
            <person name="Choi Y.-J."/>
        </authorList>
    </citation>
    <scope>NUCLEOTIDE SEQUENCE</scope>
    <source>
        <strain evidence="1">LC</strain>
    </source>
</reference>
<dbReference type="EMBL" id="LUCH01006807">
    <property type="protein sequence ID" value="KAF5397084.1"/>
    <property type="molecule type" value="Genomic_DNA"/>
</dbReference>